<feature type="transmembrane region" description="Helical" evidence="5">
    <location>
        <begin position="126"/>
        <end position="143"/>
    </location>
</feature>
<dbReference type="EMBL" id="CP036261">
    <property type="protein sequence ID" value="QDS87402.1"/>
    <property type="molecule type" value="Genomic_DNA"/>
</dbReference>
<dbReference type="GO" id="GO:0016020">
    <property type="term" value="C:membrane"/>
    <property type="evidence" value="ECO:0007669"/>
    <property type="project" value="UniProtKB-SubCell"/>
</dbReference>
<keyword evidence="8" id="KW-1185">Reference proteome</keyword>
<keyword evidence="3 5" id="KW-1133">Transmembrane helix</keyword>
<dbReference type="Pfam" id="PF04932">
    <property type="entry name" value="Wzy_C"/>
    <property type="match status" value="1"/>
</dbReference>
<sequence length="436" mass="47752">MSLALNSSATARRPSFDRLLMFWVPVIVLAVLVIRNDARMAYAQSANGAAVEAADLAENAGTGTRERQLLFLALGATGGMLLWRDQRTNRRPIYWPIMLLLGLLFAYGCCSVVWSDSPFLTVKRMIVLGCLALGAVGIGKVWSTRDFCLALIGWTLLFVVLSVAAELANGVFLRGGDYRFSGVFHPNKQVFFCAFLFLCSSCMYQSERKRVYLAIAIFALIAVILTKSRTGTAACLLAGAWLWWSYLPRNWIVNLAVAGSILFSIGLIGLGASGEEVSLLSAARMGREDELSDPTKLTGRLPIWTETLSAFINQPLLGFGYGAFWSPERIRYFESQNGWAFSHAHSIYIESAVNWGLLGVFIMLMIVVATVRRAKYLLRTHERMAGRWMIALLILAAIAGLAESAFVADGFEAIVLCASIGLVACHGPVPPARGMR</sequence>
<name>A0A517LXS5_9BACT</name>
<feature type="transmembrane region" description="Helical" evidence="5">
    <location>
        <begin position="189"/>
        <end position="206"/>
    </location>
</feature>
<gene>
    <name evidence="7" type="ORF">EC9_15800</name>
</gene>
<proteinExistence type="predicted"/>
<keyword evidence="4 5" id="KW-0472">Membrane</keyword>
<evidence type="ECO:0000256" key="3">
    <source>
        <dbReference type="ARBA" id="ARBA00022989"/>
    </source>
</evidence>
<evidence type="ECO:0000256" key="1">
    <source>
        <dbReference type="ARBA" id="ARBA00004141"/>
    </source>
</evidence>
<feature type="transmembrane region" description="Helical" evidence="5">
    <location>
        <begin position="20"/>
        <end position="38"/>
    </location>
</feature>
<dbReference type="PANTHER" id="PTHR37422:SF17">
    <property type="entry name" value="O-ANTIGEN LIGASE"/>
    <property type="match status" value="1"/>
</dbReference>
<feature type="transmembrane region" description="Helical" evidence="5">
    <location>
        <begin position="251"/>
        <end position="272"/>
    </location>
</feature>
<dbReference type="OrthoDB" id="4391260at2"/>
<feature type="transmembrane region" description="Helical" evidence="5">
    <location>
        <begin position="149"/>
        <end position="168"/>
    </location>
</feature>
<accession>A0A517LXS5</accession>
<feature type="transmembrane region" description="Helical" evidence="5">
    <location>
        <begin position="384"/>
        <end position="407"/>
    </location>
</feature>
<evidence type="ECO:0000313" key="7">
    <source>
        <dbReference type="EMBL" id="QDS87402.1"/>
    </source>
</evidence>
<protein>
    <submittedName>
        <fullName evidence="7">O-Antigen ligase</fullName>
    </submittedName>
</protein>
<dbReference type="InterPro" id="IPR007016">
    <property type="entry name" value="O-antigen_ligase-rel_domated"/>
</dbReference>
<dbReference type="GO" id="GO:0016874">
    <property type="term" value="F:ligase activity"/>
    <property type="evidence" value="ECO:0007669"/>
    <property type="project" value="UniProtKB-KW"/>
</dbReference>
<dbReference type="PANTHER" id="PTHR37422">
    <property type="entry name" value="TEICHURONIC ACID BIOSYNTHESIS PROTEIN TUAE"/>
    <property type="match status" value="1"/>
</dbReference>
<keyword evidence="7" id="KW-0436">Ligase</keyword>
<evidence type="ECO:0000256" key="4">
    <source>
        <dbReference type="ARBA" id="ARBA00023136"/>
    </source>
</evidence>
<dbReference type="KEGG" id="ruv:EC9_15800"/>
<feature type="transmembrane region" description="Helical" evidence="5">
    <location>
        <begin position="212"/>
        <end position="244"/>
    </location>
</feature>
<reference evidence="7 8" key="1">
    <citation type="submission" date="2019-02" db="EMBL/GenBank/DDBJ databases">
        <title>Deep-cultivation of Planctomycetes and their phenomic and genomic characterization uncovers novel biology.</title>
        <authorList>
            <person name="Wiegand S."/>
            <person name="Jogler M."/>
            <person name="Boedeker C."/>
            <person name="Pinto D."/>
            <person name="Vollmers J."/>
            <person name="Rivas-Marin E."/>
            <person name="Kohn T."/>
            <person name="Peeters S.H."/>
            <person name="Heuer A."/>
            <person name="Rast P."/>
            <person name="Oberbeckmann S."/>
            <person name="Bunk B."/>
            <person name="Jeske O."/>
            <person name="Meyerdierks A."/>
            <person name="Storesund J.E."/>
            <person name="Kallscheuer N."/>
            <person name="Luecker S."/>
            <person name="Lage O.M."/>
            <person name="Pohl T."/>
            <person name="Merkel B.J."/>
            <person name="Hornburger P."/>
            <person name="Mueller R.-W."/>
            <person name="Bruemmer F."/>
            <person name="Labrenz M."/>
            <person name="Spormann A.M."/>
            <person name="Op den Camp H."/>
            <person name="Overmann J."/>
            <person name="Amann R."/>
            <person name="Jetten M.S.M."/>
            <person name="Mascher T."/>
            <person name="Medema M.H."/>
            <person name="Devos D.P."/>
            <person name="Kaster A.-K."/>
            <person name="Ovreas L."/>
            <person name="Rohde M."/>
            <person name="Galperin M.Y."/>
            <person name="Jogler C."/>
        </authorList>
    </citation>
    <scope>NUCLEOTIDE SEQUENCE [LARGE SCALE GENOMIC DNA]</scope>
    <source>
        <strain evidence="7 8">EC9</strain>
    </source>
</reference>
<comment type="subcellular location">
    <subcellularLocation>
        <location evidence="1">Membrane</location>
        <topology evidence="1">Multi-pass membrane protein</topology>
    </subcellularLocation>
</comment>
<dbReference type="InterPro" id="IPR051533">
    <property type="entry name" value="WaaL-like"/>
</dbReference>
<feature type="domain" description="O-antigen ligase-related" evidence="6">
    <location>
        <begin position="215"/>
        <end position="363"/>
    </location>
</feature>
<feature type="transmembrane region" description="Helical" evidence="5">
    <location>
        <begin position="413"/>
        <end position="432"/>
    </location>
</feature>
<evidence type="ECO:0000256" key="5">
    <source>
        <dbReference type="SAM" id="Phobius"/>
    </source>
</evidence>
<feature type="transmembrane region" description="Helical" evidence="5">
    <location>
        <begin position="92"/>
        <end position="114"/>
    </location>
</feature>
<evidence type="ECO:0000259" key="6">
    <source>
        <dbReference type="Pfam" id="PF04932"/>
    </source>
</evidence>
<keyword evidence="2 5" id="KW-0812">Transmembrane</keyword>
<evidence type="ECO:0000313" key="8">
    <source>
        <dbReference type="Proteomes" id="UP000319557"/>
    </source>
</evidence>
<dbReference type="AlphaFoldDB" id="A0A517LXS5"/>
<feature type="transmembrane region" description="Helical" evidence="5">
    <location>
        <begin position="352"/>
        <end position="372"/>
    </location>
</feature>
<dbReference type="Proteomes" id="UP000319557">
    <property type="component" value="Chromosome"/>
</dbReference>
<evidence type="ECO:0000256" key="2">
    <source>
        <dbReference type="ARBA" id="ARBA00022692"/>
    </source>
</evidence>
<organism evidence="7 8">
    <name type="scientific">Rosistilla ulvae</name>
    <dbReference type="NCBI Taxonomy" id="1930277"/>
    <lineage>
        <taxon>Bacteria</taxon>
        <taxon>Pseudomonadati</taxon>
        <taxon>Planctomycetota</taxon>
        <taxon>Planctomycetia</taxon>
        <taxon>Pirellulales</taxon>
        <taxon>Pirellulaceae</taxon>
        <taxon>Rosistilla</taxon>
    </lineage>
</organism>
<dbReference type="RefSeq" id="WP_145343746.1">
    <property type="nucleotide sequence ID" value="NZ_CP036261.1"/>
</dbReference>